<evidence type="ECO:0000256" key="2">
    <source>
        <dbReference type="ARBA" id="ARBA00023015"/>
    </source>
</evidence>
<reference evidence="7 8" key="1">
    <citation type="submission" date="2020-08" db="EMBL/GenBank/DDBJ databases">
        <title>Genome public.</title>
        <authorList>
            <person name="Liu C."/>
            <person name="Sun Q."/>
        </authorList>
    </citation>
    <scope>NUCLEOTIDE SEQUENCE [LARGE SCALE GENOMIC DNA]</scope>
    <source>
        <strain evidence="7 8">NSJ-56</strain>
    </source>
</reference>
<dbReference type="Pfam" id="PF04542">
    <property type="entry name" value="Sigma70_r2"/>
    <property type="match status" value="1"/>
</dbReference>
<dbReference type="InterPro" id="IPR013324">
    <property type="entry name" value="RNA_pol_sigma_r3/r4-like"/>
</dbReference>
<organism evidence="7 8">
    <name type="scientific">Butyricimonas hominis</name>
    <dbReference type="NCBI Taxonomy" id="2763032"/>
    <lineage>
        <taxon>Bacteria</taxon>
        <taxon>Pseudomonadati</taxon>
        <taxon>Bacteroidota</taxon>
        <taxon>Bacteroidia</taxon>
        <taxon>Bacteroidales</taxon>
        <taxon>Odoribacteraceae</taxon>
        <taxon>Butyricimonas</taxon>
    </lineage>
</organism>
<dbReference type="Pfam" id="PF08281">
    <property type="entry name" value="Sigma70_r4_2"/>
    <property type="match status" value="1"/>
</dbReference>
<feature type="domain" description="RNA polymerase sigma factor 70 region 4 type 2" evidence="6">
    <location>
        <begin position="117"/>
        <end position="167"/>
    </location>
</feature>
<dbReference type="InterPro" id="IPR036388">
    <property type="entry name" value="WH-like_DNA-bd_sf"/>
</dbReference>
<dbReference type="NCBIfam" id="TIGR02937">
    <property type="entry name" value="sigma70-ECF"/>
    <property type="match status" value="1"/>
</dbReference>
<dbReference type="SUPFAM" id="SSF88659">
    <property type="entry name" value="Sigma3 and sigma4 domains of RNA polymerase sigma factors"/>
    <property type="match status" value="1"/>
</dbReference>
<dbReference type="InterPro" id="IPR013325">
    <property type="entry name" value="RNA_pol_sigma_r2"/>
</dbReference>
<keyword evidence="4" id="KW-0804">Transcription</keyword>
<dbReference type="Gene3D" id="1.10.1740.10">
    <property type="match status" value="1"/>
</dbReference>
<proteinExistence type="inferred from homology"/>
<keyword evidence="3" id="KW-0731">Sigma factor</keyword>
<dbReference type="NCBIfam" id="TIGR02985">
    <property type="entry name" value="Sig70_bacteroi1"/>
    <property type="match status" value="1"/>
</dbReference>
<dbReference type="InterPro" id="IPR014284">
    <property type="entry name" value="RNA_pol_sigma-70_dom"/>
</dbReference>
<protein>
    <submittedName>
        <fullName evidence="7">RNA polymerase sigma-70 factor</fullName>
    </submittedName>
</protein>
<evidence type="ECO:0000259" key="5">
    <source>
        <dbReference type="Pfam" id="PF04542"/>
    </source>
</evidence>
<sequence length="183" mass="21754">MNTDDNLLIKQIARGDEGAFKALYEEFFHVLLAVACKYVEREVAEDIVQDVFFKLWSTPQKFLHTTDLRFYLYRSVQNGCLNYIRNKKVEEGYRNKAEMVTEDFFYNVLLEEEIFIRLRKAVDELPEKYRVVINLNLDGLSDKEIAERLGITLDAVKQQKKRGKERLREHLDHPFLILFLIFL</sequence>
<accession>A0ABR7D4Z6</accession>
<evidence type="ECO:0000256" key="3">
    <source>
        <dbReference type="ARBA" id="ARBA00023082"/>
    </source>
</evidence>
<comment type="similarity">
    <text evidence="1">Belongs to the sigma-70 factor family. ECF subfamily.</text>
</comment>
<dbReference type="InterPro" id="IPR014327">
    <property type="entry name" value="RNA_pol_sigma70_bacteroid"/>
</dbReference>
<keyword evidence="2" id="KW-0805">Transcription regulation</keyword>
<dbReference type="EMBL" id="JACOOH010000008">
    <property type="protein sequence ID" value="MBC5622864.1"/>
    <property type="molecule type" value="Genomic_DNA"/>
</dbReference>
<feature type="domain" description="RNA polymerase sigma-70 region 2" evidence="5">
    <location>
        <begin position="23"/>
        <end position="88"/>
    </location>
</feature>
<evidence type="ECO:0000256" key="4">
    <source>
        <dbReference type="ARBA" id="ARBA00023163"/>
    </source>
</evidence>
<dbReference type="InterPro" id="IPR039425">
    <property type="entry name" value="RNA_pol_sigma-70-like"/>
</dbReference>
<dbReference type="PANTHER" id="PTHR43133">
    <property type="entry name" value="RNA POLYMERASE ECF-TYPE SIGMA FACTO"/>
    <property type="match status" value="1"/>
</dbReference>
<evidence type="ECO:0000259" key="6">
    <source>
        <dbReference type="Pfam" id="PF08281"/>
    </source>
</evidence>
<dbReference type="InterPro" id="IPR013249">
    <property type="entry name" value="RNA_pol_sigma70_r4_t2"/>
</dbReference>
<dbReference type="CDD" id="cd06171">
    <property type="entry name" value="Sigma70_r4"/>
    <property type="match status" value="1"/>
</dbReference>
<name>A0ABR7D4Z6_9BACT</name>
<dbReference type="Gene3D" id="1.10.10.10">
    <property type="entry name" value="Winged helix-like DNA-binding domain superfamily/Winged helix DNA-binding domain"/>
    <property type="match status" value="1"/>
</dbReference>
<dbReference type="SUPFAM" id="SSF88946">
    <property type="entry name" value="Sigma2 domain of RNA polymerase sigma factors"/>
    <property type="match status" value="1"/>
</dbReference>
<keyword evidence="8" id="KW-1185">Reference proteome</keyword>
<gene>
    <name evidence="7" type="ORF">H8S64_17370</name>
</gene>
<dbReference type="Proteomes" id="UP000646484">
    <property type="component" value="Unassembled WGS sequence"/>
</dbReference>
<dbReference type="InterPro" id="IPR007627">
    <property type="entry name" value="RNA_pol_sigma70_r2"/>
</dbReference>
<evidence type="ECO:0000313" key="8">
    <source>
        <dbReference type="Proteomes" id="UP000646484"/>
    </source>
</evidence>
<dbReference type="PANTHER" id="PTHR43133:SF46">
    <property type="entry name" value="RNA POLYMERASE SIGMA-70 FACTOR ECF SUBFAMILY"/>
    <property type="match status" value="1"/>
</dbReference>
<evidence type="ECO:0000256" key="1">
    <source>
        <dbReference type="ARBA" id="ARBA00010641"/>
    </source>
</evidence>
<comment type="caution">
    <text evidence="7">The sequence shown here is derived from an EMBL/GenBank/DDBJ whole genome shotgun (WGS) entry which is preliminary data.</text>
</comment>
<evidence type="ECO:0000313" key="7">
    <source>
        <dbReference type="EMBL" id="MBC5622864.1"/>
    </source>
</evidence>